<evidence type="ECO:0000313" key="1">
    <source>
        <dbReference type="EMBL" id="MBX74225.1"/>
    </source>
</evidence>
<protein>
    <submittedName>
        <fullName evidence="1">Uncharacterized protein</fullName>
    </submittedName>
</protein>
<organism evidence="1">
    <name type="scientific">Rhizophora mucronata</name>
    <name type="common">Asiatic mangrove</name>
    <dbReference type="NCBI Taxonomy" id="61149"/>
    <lineage>
        <taxon>Eukaryota</taxon>
        <taxon>Viridiplantae</taxon>
        <taxon>Streptophyta</taxon>
        <taxon>Embryophyta</taxon>
        <taxon>Tracheophyta</taxon>
        <taxon>Spermatophyta</taxon>
        <taxon>Magnoliopsida</taxon>
        <taxon>eudicotyledons</taxon>
        <taxon>Gunneridae</taxon>
        <taxon>Pentapetalae</taxon>
        <taxon>rosids</taxon>
        <taxon>fabids</taxon>
        <taxon>Malpighiales</taxon>
        <taxon>Rhizophoraceae</taxon>
        <taxon>Rhizophora</taxon>
    </lineage>
</organism>
<reference evidence="1" key="1">
    <citation type="submission" date="2018-02" db="EMBL/GenBank/DDBJ databases">
        <title>Rhizophora mucronata_Transcriptome.</title>
        <authorList>
            <person name="Meera S.P."/>
            <person name="Sreeshan A."/>
            <person name="Augustine A."/>
        </authorList>
    </citation>
    <scope>NUCLEOTIDE SEQUENCE</scope>
    <source>
        <tissue evidence="1">Leaf</tissue>
    </source>
</reference>
<proteinExistence type="predicted"/>
<dbReference type="EMBL" id="GGEC01093741">
    <property type="protein sequence ID" value="MBX74225.1"/>
    <property type="molecule type" value="Transcribed_RNA"/>
</dbReference>
<sequence>MYLDSLVHLFFLFGFLLTDWSALGLIFDF</sequence>
<accession>A0A2P2R4T8</accession>
<name>A0A2P2R4T8_RHIMU</name>
<dbReference type="AlphaFoldDB" id="A0A2P2R4T8"/>